<comment type="caution">
    <text evidence="2">The sequence shown here is derived from an EMBL/GenBank/DDBJ whole genome shotgun (WGS) entry which is preliminary data.</text>
</comment>
<evidence type="ECO:0000313" key="3">
    <source>
        <dbReference type="Proteomes" id="UP000438699"/>
    </source>
</evidence>
<gene>
    <name evidence="2" type="ORF">F8A88_02435</name>
</gene>
<feature type="chain" id="PRO_5026794757" description="Secreted protein" evidence="1">
    <location>
        <begin position="23"/>
        <end position="141"/>
    </location>
</feature>
<feature type="signal peptide" evidence="1">
    <location>
        <begin position="1"/>
        <end position="22"/>
    </location>
</feature>
<dbReference type="AlphaFoldDB" id="A0A6N6N5X7"/>
<evidence type="ECO:0000313" key="2">
    <source>
        <dbReference type="EMBL" id="KAB1443141.1"/>
    </source>
</evidence>
<protein>
    <recommendedName>
        <fullName evidence="4">Secreted protein</fullName>
    </recommendedName>
</protein>
<reference evidence="2 3" key="1">
    <citation type="journal article" date="2017" name="Int. J. Syst. Evol. Microbiol.">
        <title>Desulfovibrio senegalensis sp. nov., a mesophilic sulfate reducer isolated from marine sediment.</title>
        <authorList>
            <person name="Thioye A."/>
            <person name="Gam Z.B.A."/>
            <person name="Mbengue M."/>
            <person name="Cayol J.L."/>
            <person name="Joseph-Bartoli M."/>
            <person name="Toure-Kane C."/>
            <person name="Labat M."/>
        </authorList>
    </citation>
    <scope>NUCLEOTIDE SEQUENCE [LARGE SCALE GENOMIC DNA]</scope>
    <source>
        <strain evidence="2 3">DSM 101509</strain>
    </source>
</reference>
<sequence>MKPFYALLVVIALSSFAAVAQAQEDPYVGSYSCSGDPQEGCGFYGGTIYPISNVVVTKAGDRYKFCLQYQQGSDSQTCKKTDIVNGQAKWKGSRMLVPYELEFFNETTVTISGSSIKIEEKGVANGDAGVCDLTMQAICTE</sequence>
<dbReference type="RefSeq" id="WP_151149473.1">
    <property type="nucleotide sequence ID" value="NZ_WAIE01000001.1"/>
</dbReference>
<dbReference type="EMBL" id="WAIE01000001">
    <property type="protein sequence ID" value="KAB1443141.1"/>
    <property type="molecule type" value="Genomic_DNA"/>
</dbReference>
<keyword evidence="1" id="KW-0732">Signal</keyword>
<organism evidence="2 3">
    <name type="scientific">Pseudodesulfovibrio senegalensis</name>
    <dbReference type="NCBI Taxonomy" id="1721087"/>
    <lineage>
        <taxon>Bacteria</taxon>
        <taxon>Pseudomonadati</taxon>
        <taxon>Thermodesulfobacteriota</taxon>
        <taxon>Desulfovibrionia</taxon>
        <taxon>Desulfovibrionales</taxon>
        <taxon>Desulfovibrionaceae</taxon>
    </lineage>
</organism>
<dbReference type="Proteomes" id="UP000438699">
    <property type="component" value="Unassembled WGS sequence"/>
</dbReference>
<proteinExistence type="predicted"/>
<accession>A0A6N6N5X7</accession>
<name>A0A6N6N5X7_9BACT</name>
<keyword evidence="3" id="KW-1185">Reference proteome</keyword>
<evidence type="ECO:0008006" key="4">
    <source>
        <dbReference type="Google" id="ProtNLM"/>
    </source>
</evidence>
<evidence type="ECO:0000256" key="1">
    <source>
        <dbReference type="SAM" id="SignalP"/>
    </source>
</evidence>